<proteinExistence type="predicted"/>
<accession>A0A382UD68</accession>
<dbReference type="AlphaFoldDB" id="A0A382UD68"/>
<evidence type="ECO:0000313" key="2">
    <source>
        <dbReference type="EMBL" id="SVD32220.1"/>
    </source>
</evidence>
<name>A0A382UD68_9ZZZZ</name>
<sequence>RSYFVVLQATTKLPFQPIVGGRYEDHFERVDGEWRFAERVMLVDQIGNVEEHLSFDLSKGVPEGVISKD</sequence>
<organism evidence="2">
    <name type="scientific">marine metagenome</name>
    <dbReference type="NCBI Taxonomy" id="408172"/>
    <lineage>
        <taxon>unclassified sequences</taxon>
        <taxon>metagenomes</taxon>
        <taxon>ecological metagenomes</taxon>
    </lineage>
</organism>
<gene>
    <name evidence="2" type="ORF">METZ01_LOCUS385074</name>
</gene>
<protein>
    <recommendedName>
        <fullName evidence="1">SnoaL-like domain-containing protein</fullName>
    </recommendedName>
</protein>
<dbReference type="InterPro" id="IPR037401">
    <property type="entry name" value="SnoaL-like"/>
</dbReference>
<dbReference type="InterPro" id="IPR032710">
    <property type="entry name" value="NTF2-like_dom_sf"/>
</dbReference>
<evidence type="ECO:0000259" key="1">
    <source>
        <dbReference type="Pfam" id="PF13577"/>
    </source>
</evidence>
<feature type="non-terminal residue" evidence="2">
    <location>
        <position position="1"/>
    </location>
</feature>
<dbReference type="EMBL" id="UINC01143349">
    <property type="protein sequence ID" value="SVD32220.1"/>
    <property type="molecule type" value="Genomic_DNA"/>
</dbReference>
<dbReference type="Pfam" id="PF13577">
    <property type="entry name" value="SnoaL_4"/>
    <property type="match status" value="1"/>
</dbReference>
<reference evidence="2" key="1">
    <citation type="submission" date="2018-05" db="EMBL/GenBank/DDBJ databases">
        <authorList>
            <person name="Lanie J.A."/>
            <person name="Ng W.-L."/>
            <person name="Kazmierczak K.M."/>
            <person name="Andrzejewski T.M."/>
            <person name="Davidsen T.M."/>
            <person name="Wayne K.J."/>
            <person name="Tettelin H."/>
            <person name="Glass J.I."/>
            <person name="Rusch D."/>
            <person name="Podicherti R."/>
            <person name="Tsui H.-C.T."/>
            <person name="Winkler M.E."/>
        </authorList>
    </citation>
    <scope>NUCLEOTIDE SEQUENCE</scope>
</reference>
<dbReference type="Gene3D" id="3.10.450.50">
    <property type="match status" value="1"/>
</dbReference>
<dbReference type="SUPFAM" id="SSF54427">
    <property type="entry name" value="NTF2-like"/>
    <property type="match status" value="1"/>
</dbReference>
<feature type="domain" description="SnoaL-like" evidence="1">
    <location>
        <begin position="3"/>
        <end position="39"/>
    </location>
</feature>